<dbReference type="AlphaFoldDB" id="A0A423HSU0"/>
<sequence>MNNVGVAGWAPLNPWLVAMWLFFDQAFLRGEEASLSTFLLEAKARRNGQGKPVDKSVIKLWKDSAEGRSYWLGAIAAP</sequence>
<evidence type="ECO:0000313" key="1">
    <source>
        <dbReference type="EMBL" id="RON16246.1"/>
    </source>
</evidence>
<comment type="caution">
    <text evidence="1">The sequence shown here is derived from an EMBL/GenBank/DDBJ whole genome shotgun (WGS) entry which is preliminary data.</text>
</comment>
<proteinExistence type="predicted"/>
<protein>
    <submittedName>
        <fullName evidence="1">Uncharacterized protein</fullName>
    </submittedName>
</protein>
<dbReference type="Proteomes" id="UP000285636">
    <property type="component" value="Unassembled WGS sequence"/>
</dbReference>
<evidence type="ECO:0000313" key="2">
    <source>
        <dbReference type="Proteomes" id="UP000285636"/>
    </source>
</evidence>
<reference evidence="1 2" key="1">
    <citation type="submission" date="2016-10" db="EMBL/GenBank/DDBJ databases">
        <title>Comparative genome analysis of multiple Pseudomonas spp. focuses on biocontrol and plant growth promoting traits.</title>
        <authorList>
            <person name="Tao X.-Y."/>
            <person name="Taylor C.G."/>
        </authorList>
    </citation>
    <scope>NUCLEOTIDE SEQUENCE [LARGE SCALE GENOMIC DNA]</scope>
    <source>
        <strain evidence="1 2">38D7</strain>
    </source>
</reference>
<name>A0A423HSU0_9PSED</name>
<accession>A0A423HSU0</accession>
<gene>
    <name evidence="1" type="ORF">BK660_25855</name>
</gene>
<dbReference type="EMBL" id="MOBK01000013">
    <property type="protein sequence ID" value="RON16246.1"/>
    <property type="molecule type" value="Genomic_DNA"/>
</dbReference>
<organism evidence="1 2">
    <name type="scientific">Pseudomonas brassicacearum</name>
    <dbReference type="NCBI Taxonomy" id="930166"/>
    <lineage>
        <taxon>Bacteria</taxon>
        <taxon>Pseudomonadati</taxon>
        <taxon>Pseudomonadota</taxon>
        <taxon>Gammaproteobacteria</taxon>
        <taxon>Pseudomonadales</taxon>
        <taxon>Pseudomonadaceae</taxon>
        <taxon>Pseudomonas</taxon>
    </lineage>
</organism>